<dbReference type="EMBL" id="KT201085">
    <property type="protein sequence ID" value="ALS56032.1"/>
    <property type="molecule type" value="Genomic_DNA"/>
</dbReference>
<dbReference type="Pfam" id="PF05834">
    <property type="entry name" value="Lycopene_cycl"/>
    <property type="match status" value="1"/>
</dbReference>
<evidence type="ECO:0000313" key="1">
    <source>
        <dbReference type="EMBL" id="ALS56032.1"/>
    </source>
</evidence>
<sequence length="374" mass="42413">MIRHYTGDSTPDPGSTGLDNMDPWAHIIGGGLSGLSLASSLAKLGNLPGQVVISEPNLDALMSKTFSFWFNAAEENFLKPEFSSDTWTLSTNDLQVTQQGSCFRYGTRTGRDVLEVALRAIDRHPQIHIVKEIVNEQPRASHCFDSRPCNIDSFQLTQSFVGTEVLFDQPHGISQIGLMNEIQKITNGIRFIYTLPLGPHRLLVEHTDFVTTPSDFSILKDLNNRYLQQHFDASRFRITRMETAHIPMGFKHQSINWGTPLGARGGMTRDATGYGYRTIRYACDVIAKDLVKYNSIKPYRRFKMTAWADQLFLNLIKQRPDVIPKTLMQIANKMSPDRFAAFMMMRSPIDLIHMFRAAPVKSFTCALLGRYQWI</sequence>
<proteinExistence type="predicted"/>
<organism evidence="1">
    <name type="scientific">uncultured bacterium EIL107F05</name>
    <dbReference type="NCBI Taxonomy" id="1768198"/>
    <lineage>
        <taxon>Bacteria</taxon>
        <taxon>environmental samples</taxon>
    </lineage>
</organism>
<name>A0A0U2VXM1_9BACT</name>
<reference evidence="1" key="1">
    <citation type="journal article" date="2016" name="ISME J.">
        <title>Functional metagenomic screen reveals new and diverse microbial rhodopsins.</title>
        <authorList>
            <person name="Pushkarev A."/>
            <person name="Beja O."/>
        </authorList>
    </citation>
    <scope>NUCLEOTIDE SEQUENCE</scope>
</reference>
<protein>
    <submittedName>
        <fullName evidence="1">Putative lycopene beta and epsilon cyclase</fullName>
    </submittedName>
</protein>
<dbReference type="AlphaFoldDB" id="A0A0U2VXM1"/>
<accession>A0A0U2VXM1</accession>